<reference evidence="1 2" key="1">
    <citation type="submission" date="2024-09" db="EMBL/GenBank/DDBJ databases">
        <title>Floridaenema gen nov. (Aerosakkonemataceae, Aerosakkonematales ord. nov., Cyanobacteria) from benthic tropical and subtropical fresh waters, with the description of four new species.</title>
        <authorList>
            <person name="Moretto J.A."/>
            <person name="Berthold D.E."/>
            <person name="Lefler F.W."/>
            <person name="Huang I.-S."/>
            <person name="Laughinghouse H. IV."/>
        </authorList>
    </citation>
    <scope>NUCLEOTIDE SEQUENCE [LARGE SCALE GENOMIC DNA]</scope>
    <source>
        <strain evidence="1 2">BLCC-F167</strain>
    </source>
</reference>
<dbReference type="Proteomes" id="UP001576780">
    <property type="component" value="Unassembled WGS sequence"/>
</dbReference>
<proteinExistence type="predicted"/>
<organism evidence="1 2">
    <name type="scientific">Floridaenema evergladense BLCC-F167</name>
    <dbReference type="NCBI Taxonomy" id="3153639"/>
    <lineage>
        <taxon>Bacteria</taxon>
        <taxon>Bacillati</taxon>
        <taxon>Cyanobacteriota</taxon>
        <taxon>Cyanophyceae</taxon>
        <taxon>Oscillatoriophycideae</taxon>
        <taxon>Aerosakkonematales</taxon>
        <taxon>Aerosakkonemataceae</taxon>
        <taxon>Floridanema</taxon>
        <taxon>Floridanema evergladense</taxon>
    </lineage>
</organism>
<evidence type="ECO:0000313" key="1">
    <source>
        <dbReference type="EMBL" id="MFB2839256.1"/>
    </source>
</evidence>
<evidence type="ECO:0000313" key="2">
    <source>
        <dbReference type="Proteomes" id="UP001576780"/>
    </source>
</evidence>
<name>A0ABV4WVZ2_9CYAN</name>
<comment type="caution">
    <text evidence="1">The sequence shown here is derived from an EMBL/GenBank/DDBJ whole genome shotgun (WGS) entry which is preliminary data.</text>
</comment>
<dbReference type="EMBL" id="JBHFNT010000301">
    <property type="protein sequence ID" value="MFB2839256.1"/>
    <property type="molecule type" value="Genomic_DNA"/>
</dbReference>
<accession>A0ABV4WVZ2</accession>
<sequence>MLLSLFKCLTAYRPRTLQFTRGFVEKIIEITWLDQKYESFVKFNRIGTYDGDPPNWPEWARMNKNPS</sequence>
<keyword evidence="2" id="KW-1185">Reference proteome</keyword>
<protein>
    <submittedName>
        <fullName evidence="1">Uncharacterized protein</fullName>
    </submittedName>
</protein>
<gene>
    <name evidence="1" type="ORF">ACE1CA_32600</name>
</gene>